<comment type="function">
    <text evidence="10">Mannosyltransferase that operates in the biosynthetic pathway of dolichol-linked oligosaccharides, the glycan precursors employed in protein asparagine (N)-glycosylation. The assembly of dolichol-linked oligosaccharides begins on the cytosolic side of the endoplasmic reticulum membrane and finishes in its lumen. The sequential addition of sugars to dolichol pyrophosphate produces dolichol-linked oligosaccharides containing fourteen sugars, including two GlcNAcs, nine mannoses and three glucoses. Once assembled, the oligosaccharide is transferred from the lipid to nascent proteins by oligosaccharyltransferases. In the lumen of the endoplasmic reticulum, adds the eighth mannose residue in an alpha-1,6 linkage onto Man(7)GlcNAc(2)-PP-dolichol to produce Man(8)GlcNAc(2)-PP-dolichol.</text>
</comment>
<dbReference type="OrthoDB" id="19039at2759"/>
<evidence type="ECO:0000313" key="14">
    <source>
        <dbReference type="Proteomes" id="UP000019484"/>
    </source>
</evidence>
<keyword evidence="6 12" id="KW-0812">Transmembrane</keyword>
<sequence length="622" mass="68962">MAGIELWQLSYIIFPGLILLHLYISPYTKVEESFNIQAVHDILRYGIPTHNVYRRFKARYDHMTFRGAVPRTFIGALVLATAAQPIIGVGDLNGEQQQLLVRALLGLFNASALISYTSGVRQAYGKTTAEWYTVLQASQFHVLYYSSRTLPNMFAFGISTFGLRFFLAAHSTPEAQIKRARLGLYLLTLATVIFRSELALLLASHCCYMLSKPIFSDNNNNNISSAVALIRRVFFPAILAATVAGLVLTVSIDTFFWQSRTLLWPELAAFLANVFPSDSKSGASAWGTSPWHWYLTSALPRLLLNPLLLLLLPWGMTTTLRSSLADLTIPSLGYIGLYSMLPHKETRFLFPVIPPITAAAALCANYISTRRGRSMVYRLTTYALVLTTAATAFLSHAVLLPLSAQTYPGAHALKALHVLSLNYAPQPVVGVHLTNLALQTGVTHFLETPPPQLAARPVFTLPGSADGQKPTITSTRPTVWMYDKSDNSSDVRTVAFWSQFDYVVVEHPSHAIGKWDVVDKIPGLGRPRVLDPSTGRGRLVFGPKTQRRQDDGLSRLVGAMYGDGEKWVYGVFHDLLREGVGAEEVFGSHWSWTKGWWLHWGLETKLYILKRASGSGGNGFRL</sequence>
<feature type="transmembrane region" description="Helical" evidence="12">
    <location>
        <begin position="6"/>
        <end position="24"/>
    </location>
</feature>
<dbReference type="InterPro" id="IPR005599">
    <property type="entry name" value="GPI_mannosylTrfase"/>
</dbReference>
<dbReference type="AlphaFoldDB" id="W9YF52"/>
<dbReference type="PANTHER" id="PTHR22760">
    <property type="entry name" value="GLYCOSYLTRANSFERASE"/>
    <property type="match status" value="1"/>
</dbReference>
<feature type="transmembrane region" description="Helical" evidence="12">
    <location>
        <begin position="348"/>
        <end position="367"/>
    </location>
</feature>
<protein>
    <recommendedName>
        <fullName evidence="12">Mannosyltransferase</fullName>
        <ecNumber evidence="12">2.4.1.-</ecNumber>
    </recommendedName>
</protein>
<evidence type="ECO:0000256" key="9">
    <source>
        <dbReference type="ARBA" id="ARBA00023136"/>
    </source>
</evidence>
<keyword evidence="5" id="KW-0808">Transferase</keyword>
<evidence type="ECO:0000256" key="12">
    <source>
        <dbReference type="RuleBase" id="RU363075"/>
    </source>
</evidence>
<keyword evidence="9 12" id="KW-0472">Membrane</keyword>
<evidence type="ECO:0000256" key="2">
    <source>
        <dbReference type="ARBA" id="ARBA00004922"/>
    </source>
</evidence>
<comment type="caution">
    <text evidence="13">The sequence shown here is derived from an EMBL/GenBank/DDBJ whole genome shotgun (WGS) entry which is preliminary data.</text>
</comment>
<dbReference type="GeneID" id="19160110"/>
<dbReference type="EMBL" id="AMWN01000004">
    <property type="protein sequence ID" value="EXJ88305.1"/>
    <property type="molecule type" value="Genomic_DNA"/>
</dbReference>
<feature type="transmembrane region" description="Helical" evidence="12">
    <location>
        <begin position="233"/>
        <end position="257"/>
    </location>
</feature>
<name>W9YF52_9EURO</name>
<evidence type="ECO:0000256" key="8">
    <source>
        <dbReference type="ARBA" id="ARBA00022989"/>
    </source>
</evidence>
<gene>
    <name evidence="13" type="ORF">A1O1_05235</name>
</gene>
<dbReference type="Pfam" id="PF03901">
    <property type="entry name" value="Glyco_transf_22"/>
    <property type="match status" value="1"/>
</dbReference>
<dbReference type="HOGENOM" id="CLU_008917_4_1_1"/>
<keyword evidence="7 12" id="KW-0256">Endoplasmic reticulum</keyword>
<reference evidence="13 14" key="1">
    <citation type="submission" date="2013-03" db="EMBL/GenBank/DDBJ databases">
        <title>The Genome Sequence of Capronia coronata CBS 617.96.</title>
        <authorList>
            <consortium name="The Broad Institute Genomics Platform"/>
            <person name="Cuomo C."/>
            <person name="de Hoog S."/>
            <person name="Gorbushina A."/>
            <person name="Walker B."/>
            <person name="Young S.K."/>
            <person name="Zeng Q."/>
            <person name="Gargeya S."/>
            <person name="Fitzgerald M."/>
            <person name="Haas B."/>
            <person name="Abouelleil A."/>
            <person name="Allen A.W."/>
            <person name="Alvarado L."/>
            <person name="Arachchi H.M."/>
            <person name="Berlin A.M."/>
            <person name="Chapman S.B."/>
            <person name="Gainer-Dewar J."/>
            <person name="Goldberg J."/>
            <person name="Griggs A."/>
            <person name="Gujja S."/>
            <person name="Hansen M."/>
            <person name="Howarth C."/>
            <person name="Imamovic A."/>
            <person name="Ireland A."/>
            <person name="Larimer J."/>
            <person name="McCowan C."/>
            <person name="Murphy C."/>
            <person name="Pearson M."/>
            <person name="Poon T.W."/>
            <person name="Priest M."/>
            <person name="Roberts A."/>
            <person name="Saif S."/>
            <person name="Shea T."/>
            <person name="Sisk P."/>
            <person name="Sykes S."/>
            <person name="Wortman J."/>
            <person name="Nusbaum C."/>
            <person name="Birren B."/>
        </authorList>
    </citation>
    <scope>NUCLEOTIDE SEQUENCE [LARGE SCALE GENOMIC DNA]</scope>
    <source>
        <strain evidence="13 14">CBS 617.96</strain>
    </source>
</reference>
<feature type="transmembrane region" description="Helical" evidence="12">
    <location>
        <begin position="182"/>
        <end position="203"/>
    </location>
</feature>
<keyword evidence="14" id="KW-1185">Reference proteome</keyword>
<evidence type="ECO:0000256" key="4">
    <source>
        <dbReference type="ARBA" id="ARBA00022676"/>
    </source>
</evidence>
<evidence type="ECO:0000256" key="11">
    <source>
        <dbReference type="ARBA" id="ARBA00048899"/>
    </source>
</evidence>
<evidence type="ECO:0000256" key="3">
    <source>
        <dbReference type="ARBA" id="ARBA00007063"/>
    </source>
</evidence>
<comment type="similarity">
    <text evidence="3 12">Belongs to the glycosyltransferase 22 family.</text>
</comment>
<dbReference type="UniPathway" id="UPA00378"/>
<dbReference type="STRING" id="1182541.W9YF52"/>
<keyword evidence="8 12" id="KW-1133">Transmembrane helix</keyword>
<feature type="transmembrane region" description="Helical" evidence="12">
    <location>
        <begin position="99"/>
        <end position="116"/>
    </location>
</feature>
<evidence type="ECO:0000256" key="5">
    <source>
        <dbReference type="ARBA" id="ARBA00022679"/>
    </source>
</evidence>
<feature type="transmembrane region" description="Helical" evidence="12">
    <location>
        <begin position="68"/>
        <end position="87"/>
    </location>
</feature>
<comment type="subcellular location">
    <subcellularLocation>
        <location evidence="1 12">Endoplasmic reticulum membrane</location>
        <topology evidence="1 12">Multi-pass membrane protein</topology>
    </subcellularLocation>
</comment>
<dbReference type="Proteomes" id="UP000019484">
    <property type="component" value="Unassembled WGS sequence"/>
</dbReference>
<dbReference type="EC" id="2.4.1.-" evidence="12"/>
<dbReference type="GO" id="GO:0006487">
    <property type="term" value="P:protein N-linked glycosylation"/>
    <property type="evidence" value="ECO:0007669"/>
    <property type="project" value="TreeGrafter"/>
</dbReference>
<comment type="catalytic activity">
    <reaction evidence="11">
        <text>an alpha-D-Man-(1-&gt;2)-alpha-D-Man-(1-&gt;2)-alpha-D-Man-(1-&gt;3)-[alpha-D-Man-(1-&gt;2)-alpha-D-Man-(1-&gt;3)-alpha-D-Man-(1-&gt;6)]-beta-D-Man-(1-&gt;4)-beta-D-GlcNAc-(1-&gt;4)-alpha-D-GlcNAc-diphospho-di-trans,poly-cis-dolichol + a di-trans,poly-cis-dolichyl beta-D-mannosyl phosphate = an alpha-D-Man-(1-&gt;2)-alpha-D-Man-(1-&gt;2)-alpha-D-Man-(1-&gt;3)-[alpha-D-Man-(1-&gt;2)-alpha-D-Man-(1-&gt;3)-[alpha-D-Man-(1-&gt;6)]-alpha-D-Man-(1-&gt;6)]-beta-D-Man-(1-&gt;4)-beta-D-GlcNAc-(1-&gt;4)-alpha-D-GlcNAc-diphospho-di-trans,poly-cis-dolichol + a di-trans,poly-cis-dolichyl phosphate + H(+)</text>
        <dbReference type="Rhea" id="RHEA:29535"/>
        <dbReference type="Rhea" id="RHEA-COMP:19498"/>
        <dbReference type="Rhea" id="RHEA-COMP:19501"/>
        <dbReference type="Rhea" id="RHEA-COMP:19518"/>
        <dbReference type="Rhea" id="RHEA-COMP:19519"/>
        <dbReference type="ChEBI" id="CHEBI:15378"/>
        <dbReference type="ChEBI" id="CHEBI:57683"/>
        <dbReference type="ChEBI" id="CHEBI:58211"/>
        <dbReference type="ChEBI" id="CHEBI:132517"/>
        <dbReference type="ChEBI" id="CHEBI:132519"/>
        <dbReference type="EC" id="2.4.1.260"/>
    </reaction>
    <physiologicalReaction direction="left-to-right" evidence="11">
        <dbReference type="Rhea" id="RHEA:29536"/>
    </physiologicalReaction>
</comment>
<dbReference type="eggNOG" id="KOG2516">
    <property type="taxonomic scope" value="Eukaryota"/>
</dbReference>
<evidence type="ECO:0000313" key="13">
    <source>
        <dbReference type="EMBL" id="EXJ88305.1"/>
    </source>
</evidence>
<accession>W9YF52</accession>
<feature type="transmembrane region" description="Helical" evidence="12">
    <location>
        <begin position="153"/>
        <end position="170"/>
    </location>
</feature>
<evidence type="ECO:0000256" key="7">
    <source>
        <dbReference type="ARBA" id="ARBA00022824"/>
    </source>
</evidence>
<dbReference type="GO" id="GO:0005789">
    <property type="term" value="C:endoplasmic reticulum membrane"/>
    <property type="evidence" value="ECO:0007669"/>
    <property type="project" value="UniProtKB-SubCell"/>
</dbReference>
<feature type="transmembrane region" description="Helical" evidence="12">
    <location>
        <begin position="379"/>
        <end position="399"/>
    </location>
</feature>
<keyword evidence="4 12" id="KW-0328">Glycosyltransferase</keyword>
<organism evidence="13 14">
    <name type="scientific">Capronia coronata CBS 617.96</name>
    <dbReference type="NCBI Taxonomy" id="1182541"/>
    <lineage>
        <taxon>Eukaryota</taxon>
        <taxon>Fungi</taxon>
        <taxon>Dikarya</taxon>
        <taxon>Ascomycota</taxon>
        <taxon>Pezizomycotina</taxon>
        <taxon>Eurotiomycetes</taxon>
        <taxon>Chaetothyriomycetidae</taxon>
        <taxon>Chaetothyriales</taxon>
        <taxon>Herpotrichiellaceae</taxon>
        <taxon>Capronia</taxon>
    </lineage>
</organism>
<evidence type="ECO:0000256" key="1">
    <source>
        <dbReference type="ARBA" id="ARBA00004477"/>
    </source>
</evidence>
<evidence type="ECO:0000256" key="10">
    <source>
        <dbReference type="ARBA" id="ARBA00044721"/>
    </source>
</evidence>
<proteinExistence type="inferred from homology"/>
<comment type="pathway">
    <text evidence="2">Protein modification; protein glycosylation.</text>
</comment>
<dbReference type="GO" id="GO:0052917">
    <property type="term" value="F:dol-P-Man:Man(7)GlcNAc(2)-PP-Dol alpha-1,6-mannosyltransferase activity"/>
    <property type="evidence" value="ECO:0007669"/>
    <property type="project" value="UniProtKB-EC"/>
</dbReference>
<evidence type="ECO:0000256" key="6">
    <source>
        <dbReference type="ARBA" id="ARBA00022692"/>
    </source>
</evidence>
<dbReference type="PANTHER" id="PTHR22760:SF1">
    <property type="entry name" value="DOL-P-MAN:MAN(7)GLCNAC(2)-PP-DOL ALPHA-1,6-MANNOSYLTRANSFERASE"/>
    <property type="match status" value="1"/>
</dbReference>
<dbReference type="RefSeq" id="XP_007724311.1">
    <property type="nucleotide sequence ID" value="XM_007726121.1"/>
</dbReference>